<dbReference type="PANTHER" id="PTHR44229">
    <property type="entry name" value="15-HYDROXYPROSTAGLANDIN DEHYDROGENASE [NAD(+)]"/>
    <property type="match status" value="1"/>
</dbReference>
<dbReference type="GO" id="GO:0005737">
    <property type="term" value="C:cytoplasm"/>
    <property type="evidence" value="ECO:0007669"/>
    <property type="project" value="TreeGrafter"/>
</dbReference>
<dbReference type="Proteomes" id="UP000184330">
    <property type="component" value="Unassembled WGS sequence"/>
</dbReference>
<dbReference type="EMBL" id="FJOG01000030">
    <property type="protein sequence ID" value="CZR65369.1"/>
    <property type="molecule type" value="Genomic_DNA"/>
</dbReference>
<gene>
    <name evidence="4" type="ORF">PAC_15269</name>
</gene>
<evidence type="ECO:0000313" key="5">
    <source>
        <dbReference type="Proteomes" id="UP000184330"/>
    </source>
</evidence>
<evidence type="ECO:0000313" key="4">
    <source>
        <dbReference type="EMBL" id="CZR65369.1"/>
    </source>
</evidence>
<reference evidence="4 5" key="1">
    <citation type="submission" date="2016-03" db="EMBL/GenBank/DDBJ databases">
        <authorList>
            <person name="Ploux O."/>
        </authorList>
    </citation>
    <scope>NUCLEOTIDE SEQUENCE [LARGE SCALE GENOMIC DNA]</scope>
    <source>
        <strain evidence="4 5">UAMH 11012</strain>
    </source>
</reference>
<keyword evidence="5" id="KW-1185">Reference proteome</keyword>
<dbReference type="SUPFAM" id="SSF51735">
    <property type="entry name" value="NAD(P)-binding Rossmann-fold domains"/>
    <property type="match status" value="1"/>
</dbReference>
<protein>
    <submittedName>
        <fullName evidence="4">Uncharacterized protein</fullName>
    </submittedName>
</protein>
<name>A0A1L7XK01_9HELO</name>
<keyword evidence="2" id="KW-0521">NADP</keyword>
<keyword evidence="3" id="KW-0560">Oxidoreductase</keyword>
<dbReference type="STRING" id="576137.A0A1L7XK01"/>
<accession>A0A1L7XK01</accession>
<dbReference type="Pfam" id="PF00106">
    <property type="entry name" value="adh_short"/>
    <property type="match status" value="1"/>
</dbReference>
<dbReference type="PROSITE" id="PS00061">
    <property type="entry name" value="ADH_SHORT"/>
    <property type="match status" value="1"/>
</dbReference>
<dbReference type="InterPro" id="IPR036291">
    <property type="entry name" value="NAD(P)-bd_dom_sf"/>
</dbReference>
<comment type="similarity">
    <text evidence="1">Belongs to the short-chain dehydrogenases/reductases (SDR) family.</text>
</comment>
<dbReference type="PANTHER" id="PTHR44229:SF4">
    <property type="entry name" value="15-HYDROXYPROSTAGLANDIN DEHYDROGENASE [NAD(+)]"/>
    <property type="match status" value="1"/>
</dbReference>
<dbReference type="AlphaFoldDB" id="A0A1L7XK01"/>
<sequence length="178" mass="19846">MDGERSGPILQLLVFENQRRSGFPIILQDLRYQHHPPHPRHPANHRLFHAQKLDHGVVAIVSSTAAQSDLLGAPMYAASKHAINGFTRSLADIKPKLSIRVNADAPGCVKTPLWIVDKLTRFDDAVDTWVTAEQVAQVMLDLIRDPKNMGPQGRGHTLKKMARATMDVYGLIEEQFGK</sequence>
<dbReference type="OrthoDB" id="5296at2759"/>
<dbReference type="InterPro" id="IPR002347">
    <property type="entry name" value="SDR_fam"/>
</dbReference>
<dbReference type="PRINTS" id="PR00081">
    <property type="entry name" value="GDHRDH"/>
</dbReference>
<dbReference type="GO" id="GO:0016616">
    <property type="term" value="F:oxidoreductase activity, acting on the CH-OH group of donors, NAD or NADP as acceptor"/>
    <property type="evidence" value="ECO:0007669"/>
    <property type="project" value="TreeGrafter"/>
</dbReference>
<evidence type="ECO:0000256" key="3">
    <source>
        <dbReference type="ARBA" id="ARBA00023002"/>
    </source>
</evidence>
<dbReference type="InterPro" id="IPR020904">
    <property type="entry name" value="Sc_DH/Rdtase_CS"/>
</dbReference>
<organism evidence="4 5">
    <name type="scientific">Phialocephala subalpina</name>
    <dbReference type="NCBI Taxonomy" id="576137"/>
    <lineage>
        <taxon>Eukaryota</taxon>
        <taxon>Fungi</taxon>
        <taxon>Dikarya</taxon>
        <taxon>Ascomycota</taxon>
        <taxon>Pezizomycotina</taxon>
        <taxon>Leotiomycetes</taxon>
        <taxon>Helotiales</taxon>
        <taxon>Mollisiaceae</taxon>
        <taxon>Phialocephala</taxon>
        <taxon>Phialocephala fortinii species complex</taxon>
    </lineage>
</organism>
<evidence type="ECO:0000256" key="2">
    <source>
        <dbReference type="ARBA" id="ARBA00022857"/>
    </source>
</evidence>
<proteinExistence type="inferred from homology"/>
<dbReference type="Gene3D" id="3.40.50.720">
    <property type="entry name" value="NAD(P)-binding Rossmann-like Domain"/>
    <property type="match status" value="1"/>
</dbReference>
<evidence type="ECO:0000256" key="1">
    <source>
        <dbReference type="ARBA" id="ARBA00006484"/>
    </source>
</evidence>